<dbReference type="FunFam" id="3.40.850.10:FF:000045">
    <property type="entry name" value="Kinesin-like protein KIN-14I isoform A"/>
    <property type="match status" value="1"/>
</dbReference>
<feature type="coiled-coil region" evidence="8">
    <location>
        <begin position="335"/>
        <end position="362"/>
    </location>
</feature>
<dbReference type="OrthoDB" id="3176171at2759"/>
<evidence type="ECO:0000256" key="6">
    <source>
        <dbReference type="ARBA" id="ARBA00023175"/>
    </source>
</evidence>
<dbReference type="FunFam" id="1.10.418.10:FF:000062">
    <property type="entry name" value="Kinesin-like protein KIN-14I isoform A"/>
    <property type="match status" value="1"/>
</dbReference>
<reference evidence="12" key="1">
    <citation type="journal article" date="2015" name="Nat. Genet.">
        <title>The pineapple genome and the evolution of CAM photosynthesis.</title>
        <authorList>
            <person name="Ming R."/>
            <person name="VanBuren R."/>
            <person name="Wai C.M."/>
            <person name="Tang H."/>
            <person name="Schatz M.C."/>
            <person name="Bowers J.E."/>
            <person name="Lyons E."/>
            <person name="Wang M.L."/>
            <person name="Chen J."/>
            <person name="Biggers E."/>
            <person name="Zhang J."/>
            <person name="Huang L."/>
            <person name="Zhang L."/>
            <person name="Miao W."/>
            <person name="Zhang J."/>
            <person name="Ye Z."/>
            <person name="Miao C."/>
            <person name="Lin Z."/>
            <person name="Wang H."/>
            <person name="Zhou H."/>
            <person name="Yim W.C."/>
            <person name="Priest H.D."/>
            <person name="Zheng C."/>
            <person name="Woodhouse M."/>
            <person name="Edger P.P."/>
            <person name="Guyot R."/>
            <person name="Guo H.B."/>
            <person name="Guo H."/>
            <person name="Zheng G."/>
            <person name="Singh R."/>
            <person name="Sharma A."/>
            <person name="Min X."/>
            <person name="Zheng Y."/>
            <person name="Lee H."/>
            <person name="Gurtowski J."/>
            <person name="Sedlazeck F.J."/>
            <person name="Harkess A."/>
            <person name="McKain M.R."/>
            <person name="Liao Z."/>
            <person name="Fang J."/>
            <person name="Liu J."/>
            <person name="Zhang X."/>
            <person name="Zhang Q."/>
            <person name="Hu W."/>
            <person name="Qin Y."/>
            <person name="Wang K."/>
            <person name="Chen L.Y."/>
            <person name="Shirley N."/>
            <person name="Lin Y.R."/>
            <person name="Liu L.Y."/>
            <person name="Hernandez A.G."/>
            <person name="Wright C.L."/>
            <person name="Bulone V."/>
            <person name="Tuskan G.A."/>
            <person name="Heath K."/>
            <person name="Zee F."/>
            <person name="Moore P.H."/>
            <person name="Sunkar R."/>
            <person name="Leebens-Mack J.H."/>
            <person name="Mockler T."/>
            <person name="Bennetzen J.L."/>
            <person name="Freeling M."/>
            <person name="Sankoff D."/>
            <person name="Paterson A.H."/>
            <person name="Zhu X."/>
            <person name="Yang X."/>
            <person name="Smith J.A."/>
            <person name="Cushman J.C."/>
            <person name="Paull R.E."/>
            <person name="Yu Q."/>
        </authorList>
    </citation>
    <scope>NUCLEOTIDE SEQUENCE [LARGE SCALE GENOMIC DNA]</scope>
    <source>
        <strain evidence="12">cv. F153</strain>
    </source>
</reference>
<evidence type="ECO:0000259" key="11">
    <source>
        <dbReference type="PROSITE" id="PS50067"/>
    </source>
</evidence>
<feature type="domain" description="Calponin-homology (CH)" evidence="10">
    <location>
        <begin position="30"/>
        <end position="152"/>
    </location>
</feature>
<keyword evidence="2" id="KW-0493">Microtubule</keyword>
<evidence type="ECO:0000313" key="13">
    <source>
        <dbReference type="RefSeq" id="XP_020107795.1"/>
    </source>
</evidence>
<feature type="region of interest" description="Disordered" evidence="9">
    <location>
        <begin position="769"/>
        <end position="804"/>
    </location>
</feature>
<dbReference type="SMART" id="SM00033">
    <property type="entry name" value="CH"/>
    <property type="match status" value="1"/>
</dbReference>
<dbReference type="Proteomes" id="UP000515123">
    <property type="component" value="Linkage group 18"/>
</dbReference>
<dbReference type="GO" id="GO:0008017">
    <property type="term" value="F:microtubule binding"/>
    <property type="evidence" value="ECO:0007669"/>
    <property type="project" value="InterPro"/>
</dbReference>
<reference evidence="13" key="2">
    <citation type="submission" date="2025-08" db="UniProtKB">
        <authorList>
            <consortium name="RefSeq"/>
        </authorList>
    </citation>
    <scope>IDENTIFICATION</scope>
    <source>
        <tissue evidence="13">Leaf</tissue>
    </source>
</reference>
<dbReference type="CDD" id="cd21203">
    <property type="entry name" value="CH_AtKIN14-like"/>
    <property type="match status" value="1"/>
</dbReference>
<dbReference type="AlphaFoldDB" id="A0A6P5GQR7"/>
<dbReference type="Pfam" id="PF00307">
    <property type="entry name" value="CH"/>
    <property type="match status" value="1"/>
</dbReference>
<keyword evidence="3 7" id="KW-0547">Nucleotide-binding</keyword>
<dbReference type="PROSITE" id="PS50021">
    <property type="entry name" value="CH"/>
    <property type="match status" value="1"/>
</dbReference>
<proteinExistence type="inferred from homology"/>
<feature type="compositionally biased region" description="Polar residues" evidence="9">
    <location>
        <begin position="779"/>
        <end position="803"/>
    </location>
</feature>
<evidence type="ECO:0000259" key="10">
    <source>
        <dbReference type="PROSITE" id="PS50021"/>
    </source>
</evidence>
<dbReference type="PRINTS" id="PR00380">
    <property type="entry name" value="KINESINHEAVY"/>
</dbReference>
<sequence length="1046" mass="116190">MASSEGVLLRRHGTRLSDTGLASRKAEEAATRRYEAAGWLRKMVGVVSAKDLPEAPSEEEFRLGLRNGMILCTVLNKIHPGAVPKVVVNPGDSIVQPDGAALSAYQYFENVRNFLVAIQEIGLPTFEASDLEQGGKSGRVVDCVLAMKSYGEWKQMGGNGSWKYGGNLKPLVSVKPFFRKNSEPFKNSLSRSQSMNDSDGLSAEHNLCGDVVSVESNEMATSRPLKMLVNAVLSDKRPEEVPLLIESMLSKLVEEFEQRLSCQNEMVKTALKSVPDGSKSFSKSKISTGAPLASCEKRMDAEDNFTKPKKEGCFRKPLRDEEASKEKVLKQCMIFERQQKDIEELKRTLRTAKAGMEFMQMKYSEEFSKLGKHVYGLAHAASGYHKVLEENRKLYNQVQDLKGSIRVYCRVRPFLPGQLNSSTVSSIDDGTITIINSSKYGKEGRRSFTFNKVFGPSATQDEVFLDTQPLIRSVLDGYNVCIFAYGQTGSGKTYTMSGPRILNEQTQGVNFRALGDLFKLAEQRRGLFSYEIAVQMIEIYNEQVRDLLVSDGLNRRLEIRNNSQKGLNVPDANLVPVASTSDVMELMSLGQKNRAVGATALNDRSSRSHSCLTVHVLGRDMATGNILRGCMHLVDLAGSERVDKSEVTGERLKEAQHINKSLSALGDVIASLAQKNSHVPYRNSKLTQLLQDSLGGQAKTLMFVHISPEIDAIGETISTLKFAERVSTVELGAARVNKESNEVRELKEQISCLKSALAMKEAGSEHLQNTIPTPEHSIRASSPVFSNPEHSIRASSPVFSNRRNGGDYLSGQANYRQPMEDVGNIEVRSNPPLRQKKPSFDLQELLATDPPPWPDTSPKVNFQIGNDKEMVLGEWVDKVMVNKHEQSVRDENPMEDWEREGAPLPDFFYQRYCSDTRAYSDQLYHRNAARRKESHEIEVQRTRFYSSVANDDSDELDIATSDSSEADMLWQFNFPNINSSGNEGGSMIKKPQKKTTKSPDIRTPVHTHIPSPSRKMSNGSNRSGRQLSSGGDGKRTASSGKMGNMK</sequence>
<keyword evidence="5 8" id="KW-0175">Coiled coil</keyword>
<gene>
    <name evidence="13" type="primary">LOC109723735</name>
</gene>
<dbReference type="GO" id="GO:0007018">
    <property type="term" value="P:microtubule-based movement"/>
    <property type="evidence" value="ECO:0007669"/>
    <property type="project" value="InterPro"/>
</dbReference>
<dbReference type="InterPro" id="IPR036872">
    <property type="entry name" value="CH_dom_sf"/>
</dbReference>
<name>A0A6P5GQR7_ANACO</name>
<accession>A0A6P5GQR7</accession>
<evidence type="ECO:0000256" key="7">
    <source>
        <dbReference type="PROSITE-ProRule" id="PRU00283"/>
    </source>
</evidence>
<dbReference type="InterPro" id="IPR027417">
    <property type="entry name" value="P-loop_NTPase"/>
</dbReference>
<protein>
    <submittedName>
        <fullName evidence="13">Kinesin-like protein KIN-14F isoform X1</fullName>
    </submittedName>
</protein>
<keyword evidence="4 7" id="KW-0067">ATP-binding</keyword>
<evidence type="ECO:0000256" key="8">
    <source>
        <dbReference type="SAM" id="Coils"/>
    </source>
</evidence>
<dbReference type="GeneID" id="109723735"/>
<evidence type="ECO:0000256" key="1">
    <source>
        <dbReference type="ARBA" id="ARBA00010899"/>
    </source>
</evidence>
<feature type="binding site" evidence="7">
    <location>
        <begin position="486"/>
        <end position="493"/>
    </location>
    <ligand>
        <name>ATP</name>
        <dbReference type="ChEBI" id="CHEBI:30616"/>
    </ligand>
</feature>
<dbReference type="PANTHER" id="PTHR47972">
    <property type="entry name" value="KINESIN-LIKE PROTEIN KLP-3"/>
    <property type="match status" value="1"/>
</dbReference>
<dbReference type="Gene3D" id="1.10.418.10">
    <property type="entry name" value="Calponin-like domain"/>
    <property type="match status" value="1"/>
</dbReference>
<evidence type="ECO:0000256" key="9">
    <source>
        <dbReference type="SAM" id="MobiDB-lite"/>
    </source>
</evidence>
<feature type="compositionally biased region" description="Polar residues" evidence="9">
    <location>
        <begin position="1036"/>
        <end position="1046"/>
    </location>
</feature>
<evidence type="ECO:0000256" key="3">
    <source>
        <dbReference type="ARBA" id="ARBA00022741"/>
    </source>
</evidence>
<dbReference type="PANTHER" id="PTHR47972:SF39">
    <property type="entry name" value="KINESIN-LIKE PROTEIN KIN-14I"/>
    <property type="match status" value="1"/>
</dbReference>
<feature type="domain" description="Kinesin motor" evidence="11">
    <location>
        <begin position="404"/>
        <end position="729"/>
    </location>
</feature>
<dbReference type="SUPFAM" id="SSF47576">
    <property type="entry name" value="Calponin-homology domain, CH-domain"/>
    <property type="match status" value="1"/>
</dbReference>
<dbReference type="InterPro" id="IPR001752">
    <property type="entry name" value="Kinesin_motor_dom"/>
</dbReference>
<keyword evidence="6 7" id="KW-0505">Motor protein</keyword>
<dbReference type="GO" id="GO:0005874">
    <property type="term" value="C:microtubule"/>
    <property type="evidence" value="ECO:0007669"/>
    <property type="project" value="UniProtKB-KW"/>
</dbReference>
<keyword evidence="12" id="KW-1185">Reference proteome</keyword>
<evidence type="ECO:0000313" key="12">
    <source>
        <dbReference type="Proteomes" id="UP000515123"/>
    </source>
</evidence>
<evidence type="ECO:0000256" key="5">
    <source>
        <dbReference type="ARBA" id="ARBA00023054"/>
    </source>
</evidence>
<feature type="compositionally biased region" description="Polar residues" evidence="9">
    <location>
        <begin position="1014"/>
        <end position="1029"/>
    </location>
</feature>
<organism evidence="12 13">
    <name type="scientific">Ananas comosus</name>
    <name type="common">Pineapple</name>
    <name type="synonym">Ananas ananas</name>
    <dbReference type="NCBI Taxonomy" id="4615"/>
    <lineage>
        <taxon>Eukaryota</taxon>
        <taxon>Viridiplantae</taxon>
        <taxon>Streptophyta</taxon>
        <taxon>Embryophyta</taxon>
        <taxon>Tracheophyta</taxon>
        <taxon>Spermatophyta</taxon>
        <taxon>Magnoliopsida</taxon>
        <taxon>Liliopsida</taxon>
        <taxon>Poales</taxon>
        <taxon>Bromeliaceae</taxon>
        <taxon>Bromelioideae</taxon>
        <taxon>Ananas</taxon>
    </lineage>
</organism>
<dbReference type="PROSITE" id="PS50067">
    <property type="entry name" value="KINESIN_MOTOR_2"/>
    <property type="match status" value="1"/>
</dbReference>
<dbReference type="GO" id="GO:0016887">
    <property type="term" value="F:ATP hydrolysis activity"/>
    <property type="evidence" value="ECO:0007669"/>
    <property type="project" value="UniProtKB-ARBA"/>
</dbReference>
<dbReference type="GO" id="GO:0005524">
    <property type="term" value="F:ATP binding"/>
    <property type="evidence" value="ECO:0007669"/>
    <property type="project" value="UniProtKB-UniRule"/>
</dbReference>
<comment type="similarity">
    <text evidence="1">Belongs to the TRAFAC class myosin-kinesin ATPase superfamily. Kinesin family. KIN-14 subfamily.</text>
</comment>
<dbReference type="Pfam" id="PF00225">
    <property type="entry name" value="Kinesin"/>
    <property type="match status" value="1"/>
</dbReference>
<evidence type="ECO:0000256" key="2">
    <source>
        <dbReference type="ARBA" id="ARBA00022701"/>
    </source>
</evidence>
<dbReference type="InterPro" id="IPR001715">
    <property type="entry name" value="CH_dom"/>
</dbReference>
<dbReference type="InterPro" id="IPR027640">
    <property type="entry name" value="Kinesin-like_fam"/>
</dbReference>
<dbReference type="SMART" id="SM00129">
    <property type="entry name" value="KISc"/>
    <property type="match status" value="1"/>
</dbReference>
<dbReference type="SUPFAM" id="SSF52540">
    <property type="entry name" value="P-loop containing nucleoside triphosphate hydrolases"/>
    <property type="match status" value="1"/>
</dbReference>
<dbReference type="CDD" id="cd01366">
    <property type="entry name" value="KISc_C_terminal"/>
    <property type="match status" value="1"/>
</dbReference>
<evidence type="ECO:0000256" key="4">
    <source>
        <dbReference type="ARBA" id="ARBA00022840"/>
    </source>
</evidence>
<dbReference type="RefSeq" id="XP_020107795.1">
    <property type="nucleotide sequence ID" value="XM_020252206.1"/>
</dbReference>
<dbReference type="InterPro" id="IPR036961">
    <property type="entry name" value="Kinesin_motor_dom_sf"/>
</dbReference>
<dbReference type="Gene3D" id="3.40.850.10">
    <property type="entry name" value="Kinesin motor domain"/>
    <property type="match status" value="1"/>
</dbReference>
<feature type="region of interest" description="Disordered" evidence="9">
    <location>
        <begin position="977"/>
        <end position="1046"/>
    </location>
</feature>
<dbReference type="GO" id="GO:0003777">
    <property type="term" value="F:microtubule motor activity"/>
    <property type="evidence" value="ECO:0007669"/>
    <property type="project" value="InterPro"/>
</dbReference>